<dbReference type="SUPFAM" id="SSF56112">
    <property type="entry name" value="Protein kinase-like (PK-like)"/>
    <property type="match status" value="1"/>
</dbReference>
<dbReference type="OrthoDB" id="3271031at2759"/>
<dbReference type="RefSeq" id="XP_009552845.1">
    <property type="nucleotide sequence ID" value="XM_009554550.1"/>
</dbReference>
<gene>
    <name evidence="2" type="ORF">HETIRDRAFT_331517</name>
</gene>
<dbReference type="STRING" id="747525.W4JRD0"/>
<keyword evidence="3" id="KW-1185">Reference proteome</keyword>
<proteinExistence type="predicted"/>
<evidence type="ECO:0008006" key="4">
    <source>
        <dbReference type="Google" id="ProtNLM"/>
    </source>
</evidence>
<dbReference type="InParanoid" id="W4JRD0"/>
<feature type="compositionally biased region" description="Gly residues" evidence="1">
    <location>
        <begin position="288"/>
        <end position="297"/>
    </location>
</feature>
<evidence type="ECO:0000256" key="1">
    <source>
        <dbReference type="SAM" id="MobiDB-lite"/>
    </source>
</evidence>
<dbReference type="EMBL" id="KI925466">
    <property type="protein sequence ID" value="ETW75426.1"/>
    <property type="molecule type" value="Genomic_DNA"/>
</dbReference>
<dbReference type="KEGG" id="hir:HETIRDRAFT_331517"/>
<sequence>MPLSIPHPVDKNRRYDFPNAYPNENDPELSVSNFSRLHETRMTDVFRGQLSEPCNGSTDIVCKLAYGLNNVRKLEHEAGLYRGKLKALQKTVVPTCHGYFVGHTDDGIIGCLVLDYCGGPVDLVFSALPRSFRLDLVDAICHIHEAGIVHNDFAERNVLDHNGVPIIIGFEDAIEEVCSCKMEIIENALSPHPADFDCKELFDVCQDLGVWKPSLVFYGRQYVDVHLLEDVHELVRVAPRHWSRQRAYSAAFRTIEKHTKKYYPEQYEAIMAKRSKSADTSTSSVLPPGGGNGVPTS</sequence>
<organism evidence="2 3">
    <name type="scientific">Heterobasidion irregulare (strain TC 32-1)</name>
    <dbReference type="NCBI Taxonomy" id="747525"/>
    <lineage>
        <taxon>Eukaryota</taxon>
        <taxon>Fungi</taxon>
        <taxon>Dikarya</taxon>
        <taxon>Basidiomycota</taxon>
        <taxon>Agaricomycotina</taxon>
        <taxon>Agaricomycetes</taxon>
        <taxon>Russulales</taxon>
        <taxon>Bondarzewiaceae</taxon>
        <taxon>Heterobasidion</taxon>
        <taxon>Heterobasidion annosum species complex</taxon>
    </lineage>
</organism>
<evidence type="ECO:0000313" key="2">
    <source>
        <dbReference type="EMBL" id="ETW75426.1"/>
    </source>
</evidence>
<dbReference type="AlphaFoldDB" id="W4JRD0"/>
<feature type="region of interest" description="Disordered" evidence="1">
    <location>
        <begin position="277"/>
        <end position="297"/>
    </location>
</feature>
<dbReference type="Proteomes" id="UP000030671">
    <property type="component" value="Unassembled WGS sequence"/>
</dbReference>
<name>W4JRD0_HETIT</name>
<dbReference type="Gene3D" id="1.10.510.10">
    <property type="entry name" value="Transferase(Phosphotransferase) domain 1"/>
    <property type="match status" value="1"/>
</dbReference>
<dbReference type="InterPro" id="IPR011009">
    <property type="entry name" value="Kinase-like_dom_sf"/>
</dbReference>
<feature type="region of interest" description="Disordered" evidence="1">
    <location>
        <begin position="1"/>
        <end position="24"/>
    </location>
</feature>
<dbReference type="GeneID" id="20671663"/>
<accession>W4JRD0</accession>
<evidence type="ECO:0000313" key="3">
    <source>
        <dbReference type="Proteomes" id="UP000030671"/>
    </source>
</evidence>
<reference evidence="2 3" key="1">
    <citation type="journal article" date="2012" name="New Phytol.">
        <title>Insight into trade-off between wood decay and parasitism from the genome of a fungal forest pathogen.</title>
        <authorList>
            <person name="Olson A."/>
            <person name="Aerts A."/>
            <person name="Asiegbu F."/>
            <person name="Belbahri L."/>
            <person name="Bouzid O."/>
            <person name="Broberg A."/>
            <person name="Canback B."/>
            <person name="Coutinho P.M."/>
            <person name="Cullen D."/>
            <person name="Dalman K."/>
            <person name="Deflorio G."/>
            <person name="van Diepen L.T."/>
            <person name="Dunand C."/>
            <person name="Duplessis S."/>
            <person name="Durling M."/>
            <person name="Gonthier P."/>
            <person name="Grimwood J."/>
            <person name="Fossdal C.G."/>
            <person name="Hansson D."/>
            <person name="Henrissat B."/>
            <person name="Hietala A."/>
            <person name="Himmelstrand K."/>
            <person name="Hoffmeister D."/>
            <person name="Hogberg N."/>
            <person name="James T.Y."/>
            <person name="Karlsson M."/>
            <person name="Kohler A."/>
            <person name="Kues U."/>
            <person name="Lee Y.H."/>
            <person name="Lin Y.C."/>
            <person name="Lind M."/>
            <person name="Lindquist E."/>
            <person name="Lombard V."/>
            <person name="Lucas S."/>
            <person name="Lunden K."/>
            <person name="Morin E."/>
            <person name="Murat C."/>
            <person name="Park J."/>
            <person name="Raffaello T."/>
            <person name="Rouze P."/>
            <person name="Salamov A."/>
            <person name="Schmutz J."/>
            <person name="Solheim H."/>
            <person name="Stahlberg J."/>
            <person name="Velez H."/>
            <person name="de Vries R.P."/>
            <person name="Wiebenga A."/>
            <person name="Woodward S."/>
            <person name="Yakovlev I."/>
            <person name="Garbelotto M."/>
            <person name="Martin F."/>
            <person name="Grigoriev I.V."/>
            <person name="Stenlid J."/>
        </authorList>
    </citation>
    <scope>NUCLEOTIDE SEQUENCE [LARGE SCALE GENOMIC DNA]</scope>
    <source>
        <strain evidence="2 3">TC 32-1</strain>
    </source>
</reference>
<dbReference type="HOGENOM" id="CLU_937072_0_0_1"/>
<dbReference type="eggNOG" id="ENOG502SXGV">
    <property type="taxonomic scope" value="Eukaryota"/>
</dbReference>
<protein>
    <recommendedName>
        <fullName evidence="4">Non-specific serine/threonine protein kinase</fullName>
    </recommendedName>
</protein>